<keyword evidence="2" id="KW-1185">Reference proteome</keyword>
<dbReference type="OrthoDB" id="6125127at2759"/>
<gene>
    <name evidence="1" type="ORF">MEDL_63755</name>
</gene>
<reference evidence="1" key="1">
    <citation type="submission" date="2021-03" db="EMBL/GenBank/DDBJ databases">
        <authorList>
            <person name="Bekaert M."/>
        </authorList>
    </citation>
    <scope>NUCLEOTIDE SEQUENCE</scope>
</reference>
<evidence type="ECO:0000313" key="1">
    <source>
        <dbReference type="EMBL" id="CAG2252152.1"/>
    </source>
</evidence>
<dbReference type="PANTHER" id="PTHR19446">
    <property type="entry name" value="REVERSE TRANSCRIPTASES"/>
    <property type="match status" value="1"/>
</dbReference>
<protein>
    <submittedName>
        <fullName evidence="1">Uncharacterized protein</fullName>
    </submittedName>
</protein>
<organism evidence="1 2">
    <name type="scientific">Mytilus edulis</name>
    <name type="common">Blue mussel</name>
    <dbReference type="NCBI Taxonomy" id="6550"/>
    <lineage>
        <taxon>Eukaryota</taxon>
        <taxon>Metazoa</taxon>
        <taxon>Spiralia</taxon>
        <taxon>Lophotrochozoa</taxon>
        <taxon>Mollusca</taxon>
        <taxon>Bivalvia</taxon>
        <taxon>Autobranchia</taxon>
        <taxon>Pteriomorphia</taxon>
        <taxon>Mytilida</taxon>
        <taxon>Mytiloidea</taxon>
        <taxon>Mytilidae</taxon>
        <taxon>Mytilinae</taxon>
        <taxon>Mytilus</taxon>
    </lineage>
</organism>
<proteinExistence type="predicted"/>
<evidence type="ECO:0000313" key="2">
    <source>
        <dbReference type="Proteomes" id="UP000683360"/>
    </source>
</evidence>
<accession>A0A8S3V3L0</accession>
<dbReference type="AlphaFoldDB" id="A0A8S3V3L0"/>
<dbReference type="Proteomes" id="UP000683360">
    <property type="component" value="Unassembled WGS sequence"/>
</dbReference>
<dbReference type="EMBL" id="CAJPWZ010003110">
    <property type="protein sequence ID" value="CAG2252152.1"/>
    <property type="molecule type" value="Genomic_DNA"/>
</dbReference>
<name>A0A8S3V3L0_MYTED</name>
<comment type="caution">
    <text evidence="1">The sequence shown here is derived from an EMBL/GenBank/DDBJ whole genome shotgun (WGS) entry which is preliminary data.</text>
</comment>
<sequence length="370" mass="43231">MLTTERDQYLRWKEHFQEDLNRKEPDNLAIFPEAPLDLEIDTDPPSKQEIQAAIKSLKNKKSPGIDQLNAELFKIDTVLAADTVHPVFQKIWEQAVIPNITKQLSDKKAKIDMPIKDKNNNMLTTERDQYLRWKEHFQEDLNRKEPDNLEKFPEAPLDLEIDTDPPSKQEIQAAIKSLKNKKSPGIDQLNAELFKIDTVLAADTVHPVFQKIWEQAVIPNSGWRKTWAGDTFFLHRNNDWGILMFATDEELKCLQKCFEVYIDGTFRTCPRPYEQYVTIYGKYRNRVLCFVNCIMTGRQVGQYRQVLQSVKAQVRRASGHRWRPTTRCITITATFGGNGYSHQNQRRLWRFPVMDSYDDPNNDDLDKSVR</sequence>